<gene>
    <name evidence="1" type="ORF">JEQ12_013690</name>
</gene>
<dbReference type="Proteomes" id="UP000664991">
    <property type="component" value="Unassembled WGS sequence"/>
</dbReference>
<dbReference type="EMBL" id="JAEMGP010000003">
    <property type="protein sequence ID" value="KAG5211261.1"/>
    <property type="molecule type" value="Genomic_DNA"/>
</dbReference>
<reference evidence="1 2" key="1">
    <citation type="submission" date="2020-12" db="EMBL/GenBank/DDBJ databases">
        <title>De novo assembly of Tibetan sheep genome.</title>
        <authorList>
            <person name="Li X."/>
        </authorList>
    </citation>
    <scope>NUCLEOTIDE SEQUENCE [LARGE SCALE GENOMIC DNA]</scope>
    <source>
        <tissue evidence="1">Heart</tissue>
    </source>
</reference>
<organism evidence="1 2">
    <name type="scientific">Ovis aries</name>
    <name type="common">Sheep</name>
    <dbReference type="NCBI Taxonomy" id="9940"/>
    <lineage>
        <taxon>Eukaryota</taxon>
        <taxon>Metazoa</taxon>
        <taxon>Chordata</taxon>
        <taxon>Craniata</taxon>
        <taxon>Vertebrata</taxon>
        <taxon>Euteleostomi</taxon>
        <taxon>Mammalia</taxon>
        <taxon>Eutheria</taxon>
        <taxon>Laurasiatheria</taxon>
        <taxon>Artiodactyla</taxon>
        <taxon>Ruminantia</taxon>
        <taxon>Pecora</taxon>
        <taxon>Bovidae</taxon>
        <taxon>Caprinae</taxon>
        <taxon>Ovis</taxon>
    </lineage>
</organism>
<evidence type="ECO:0000313" key="2">
    <source>
        <dbReference type="Proteomes" id="UP000664991"/>
    </source>
</evidence>
<comment type="caution">
    <text evidence="1">The sequence shown here is derived from an EMBL/GenBank/DDBJ whole genome shotgun (WGS) entry which is preliminary data.</text>
</comment>
<evidence type="ECO:0000313" key="1">
    <source>
        <dbReference type="EMBL" id="KAG5211261.1"/>
    </source>
</evidence>
<proteinExistence type="predicted"/>
<accession>A0A836AJY1</accession>
<protein>
    <submittedName>
        <fullName evidence="1">Uncharacterized protein</fullName>
    </submittedName>
</protein>
<dbReference type="AlphaFoldDB" id="A0A836AJY1"/>
<name>A0A836AJY1_SHEEP</name>
<sequence length="172" mass="19018">MPVMDKMHKPECIPLVRQSDFTRSLLQQKCYNRAITDRQQDWDDALGVKNKKQKLHVSTLRGTAPREAYGPGYLLDQEHSPSPVHSALMSQRGLTPQSRDWLTWGVQPETCLLQEALLTSPALTDHPLDPTTLGVFSPHLSTKGMIAVSGGAVTRGSSSVFMCISHQLPDAE</sequence>